<protein>
    <recommendedName>
        <fullName evidence="2">Helicase XPB/Ssl2 N-terminal domain-containing protein</fullName>
    </recommendedName>
</protein>
<dbReference type="EMBL" id="FPHN01000116">
    <property type="protein sequence ID" value="SFV60650.1"/>
    <property type="molecule type" value="Genomic_DNA"/>
</dbReference>
<evidence type="ECO:0000313" key="1">
    <source>
        <dbReference type="EMBL" id="SFV60650.1"/>
    </source>
</evidence>
<proteinExistence type="predicted"/>
<organism evidence="1">
    <name type="scientific">hydrothermal vent metagenome</name>
    <dbReference type="NCBI Taxonomy" id="652676"/>
    <lineage>
        <taxon>unclassified sequences</taxon>
        <taxon>metagenomes</taxon>
        <taxon>ecological metagenomes</taxon>
    </lineage>
</organism>
<name>A0A1W1C489_9ZZZZ</name>
<accession>A0A1W1C489</accession>
<reference evidence="1" key="1">
    <citation type="submission" date="2016-10" db="EMBL/GenBank/DDBJ databases">
        <authorList>
            <person name="de Groot N.N."/>
        </authorList>
    </citation>
    <scope>NUCLEOTIDE SEQUENCE</scope>
</reference>
<gene>
    <name evidence="1" type="ORF">MNB_SV-14-701</name>
</gene>
<evidence type="ECO:0008006" key="2">
    <source>
        <dbReference type="Google" id="ProtNLM"/>
    </source>
</evidence>
<dbReference type="AlphaFoldDB" id="A0A1W1C489"/>
<sequence length="592" mass="70685">MEFSNITRDEAKSFFNKKRVDELRKILKYIFTRFPKEDRIRLTYFLKGKKSYQNATKIQAVNILLEVLMTDYRELFYNILTQNIASENLYNQLIWHKHSILKKEFYREYQIKFPPLLRRHSYYEATDYLPNEFSLITRELPAFRSDEILYIQDDIKDILRLFFPLPKGYQLLAVKSPLKTDFSYSNEDEVLAFIRVISDMLENNLVKFGKTNQKPLANTLKILKESTTINEFYSDKNLDSFVLDMLTRSFKFYNDRFKFKDKELASLKLFMAYQLNCEFNFSISKIFASYLIGVRFSKDSSELKLFRIAKEIVQEMPKDDWVSFENIILHTEFRDAYFNFESSYKTNDYILETNSRTIDVRENRDELFHKPILKAIFFYFGALGLMELKYDKPISFSKKITAKGKPYISQWDGLKYIKLTALGKYIFGFSSRYTPKEIVIKESEKLKFDEFKPIITVDKSNVIMIAKLEPFVEKLSEEKYMLTHSKFFMDCSTVKDLQQKIDNFYKKIEPNPPKVFTQFFNNMIKESNLMNRNLKQVVIELKENKRLLNLFMSNRKLQELFIKAEGYRIIVLKDDIPKLTKIVKDNGFFVEF</sequence>